<dbReference type="Gene3D" id="3.30.1640.30">
    <property type="match status" value="1"/>
</dbReference>
<keyword evidence="3 7" id="KW-0378">Hydrolase</keyword>
<dbReference type="InterPro" id="IPR038565">
    <property type="entry name" value="CLIP_sf"/>
</dbReference>
<dbReference type="InterPro" id="IPR009003">
    <property type="entry name" value="Peptidase_S1_PA"/>
</dbReference>
<reference evidence="10" key="1">
    <citation type="submission" date="2021-12" db="EMBL/GenBank/DDBJ databases">
        <authorList>
            <person name="King R."/>
        </authorList>
    </citation>
    <scope>NUCLEOTIDE SEQUENCE</scope>
</reference>
<evidence type="ECO:0000256" key="3">
    <source>
        <dbReference type="ARBA" id="ARBA00022801"/>
    </source>
</evidence>
<feature type="domain" description="Peptidase S1" evidence="8">
    <location>
        <begin position="152"/>
        <end position="412"/>
    </location>
</feature>
<gene>
    <name evidence="10" type="ORF">CHILSU_LOCUS6590</name>
</gene>
<evidence type="ECO:0000256" key="6">
    <source>
        <dbReference type="ARBA" id="ARBA00024195"/>
    </source>
</evidence>
<dbReference type="InterPro" id="IPR018114">
    <property type="entry name" value="TRYPSIN_HIS"/>
</dbReference>
<dbReference type="InterPro" id="IPR043504">
    <property type="entry name" value="Peptidase_S1_PA_chymotrypsin"/>
</dbReference>
<dbReference type="SMART" id="SM00680">
    <property type="entry name" value="CLIP"/>
    <property type="match status" value="2"/>
</dbReference>
<dbReference type="SMART" id="SM00020">
    <property type="entry name" value="Tryp_SPc"/>
    <property type="match status" value="1"/>
</dbReference>
<evidence type="ECO:0000259" key="8">
    <source>
        <dbReference type="PROSITE" id="PS50240"/>
    </source>
</evidence>
<dbReference type="InterPro" id="IPR022700">
    <property type="entry name" value="CLIP"/>
</dbReference>
<dbReference type="Pfam" id="PF12032">
    <property type="entry name" value="CLIP"/>
    <property type="match status" value="1"/>
</dbReference>
<dbReference type="InterPro" id="IPR001314">
    <property type="entry name" value="Peptidase_S1A"/>
</dbReference>
<dbReference type="PANTHER" id="PTHR24256">
    <property type="entry name" value="TRYPTASE-RELATED"/>
    <property type="match status" value="1"/>
</dbReference>
<dbReference type="InterPro" id="IPR001254">
    <property type="entry name" value="Trypsin_dom"/>
</dbReference>
<dbReference type="PRINTS" id="PR00722">
    <property type="entry name" value="CHYMOTRYPSIN"/>
</dbReference>
<keyword evidence="4 7" id="KW-0720">Serine protease</keyword>
<keyword evidence="1 7" id="KW-0645">Protease</keyword>
<evidence type="ECO:0000256" key="4">
    <source>
        <dbReference type="ARBA" id="ARBA00022825"/>
    </source>
</evidence>
<proteinExistence type="inferred from homology"/>
<dbReference type="InterPro" id="IPR051487">
    <property type="entry name" value="Ser/Thr_Proteases_Immune/Dev"/>
</dbReference>
<comment type="similarity">
    <text evidence="6 7">Belongs to the peptidase S1 family. CLIP subfamily.</text>
</comment>
<evidence type="ECO:0000313" key="10">
    <source>
        <dbReference type="EMBL" id="CAH2986915.1"/>
    </source>
</evidence>
<evidence type="ECO:0000313" key="11">
    <source>
        <dbReference type="Proteomes" id="UP001153292"/>
    </source>
</evidence>
<keyword evidence="5" id="KW-1015">Disulfide bond</keyword>
<dbReference type="Proteomes" id="UP001153292">
    <property type="component" value="Chromosome 23"/>
</dbReference>
<sequence length="413" mass="45186">MKTIVFTVAFVAVLIKGEPCVSPDGSDGNCVPIIRCPSLMDLVRNKQRTIQDIELLQKSSCGFEENKPKVCCPSSCVTVNGEHGTCVNRTTCPHLPQKYEAKSCSGTDSVCCGPAPNLNIPIINCETSINAYPFPQNSYCCGVDSVAEIKFSYAGSGLSGTKVDQYPWMSLIEYQVESKTKILCGGSLISGKYVLTAAHCITGRILEYGSPSTVRLGEYDTTKELDCSQSPYSPHETYCAPPNATVIIPVESTIAHPSYDQVTTKHDIGLIRLKNFAPYTEFIRPICLPSKDYSVVPPPVFNLFVGGWGIGSSTHQSMFKRDLLLPFVNLKDCQKVYSKAKITLTDEQICAGGEKDKNTCLGDTGGTLMYRGLNSYVAVGIMSFGSTCYNDDIPSVYTNVYKYVDWMYSVMKP</sequence>
<evidence type="ECO:0000256" key="5">
    <source>
        <dbReference type="ARBA" id="ARBA00023157"/>
    </source>
</evidence>
<protein>
    <recommendedName>
        <fullName evidence="7">CLIP domain-containing serine protease</fullName>
        <ecNumber evidence="7">3.4.21.-</ecNumber>
    </recommendedName>
</protein>
<evidence type="ECO:0000256" key="2">
    <source>
        <dbReference type="ARBA" id="ARBA00022729"/>
    </source>
</evidence>
<dbReference type="EMBL" id="OU963916">
    <property type="protein sequence ID" value="CAH2986915.1"/>
    <property type="molecule type" value="Genomic_DNA"/>
</dbReference>
<feature type="chain" id="PRO_5044961949" description="CLIP domain-containing serine protease" evidence="7">
    <location>
        <begin position="18"/>
        <end position="413"/>
    </location>
</feature>
<comment type="domain">
    <text evidence="7">The clip domain consists of 35-55 residues which are 'knitted' together usually by 3 conserved disulfide bonds forming a clip-like compact structure.</text>
</comment>
<dbReference type="Gene3D" id="2.40.10.10">
    <property type="entry name" value="Trypsin-like serine proteases"/>
    <property type="match status" value="2"/>
</dbReference>
<evidence type="ECO:0000256" key="7">
    <source>
        <dbReference type="RuleBase" id="RU366078"/>
    </source>
</evidence>
<dbReference type="Pfam" id="PF00089">
    <property type="entry name" value="Trypsin"/>
    <property type="match status" value="1"/>
</dbReference>
<organism evidence="10 11">
    <name type="scientific">Chilo suppressalis</name>
    <name type="common">Asiatic rice borer moth</name>
    <dbReference type="NCBI Taxonomy" id="168631"/>
    <lineage>
        <taxon>Eukaryota</taxon>
        <taxon>Metazoa</taxon>
        <taxon>Ecdysozoa</taxon>
        <taxon>Arthropoda</taxon>
        <taxon>Hexapoda</taxon>
        <taxon>Insecta</taxon>
        <taxon>Pterygota</taxon>
        <taxon>Neoptera</taxon>
        <taxon>Endopterygota</taxon>
        <taxon>Lepidoptera</taxon>
        <taxon>Glossata</taxon>
        <taxon>Ditrysia</taxon>
        <taxon>Pyraloidea</taxon>
        <taxon>Crambidae</taxon>
        <taxon>Crambinae</taxon>
        <taxon>Chilo</taxon>
    </lineage>
</organism>
<dbReference type="CDD" id="cd00190">
    <property type="entry name" value="Tryp_SPc"/>
    <property type="match status" value="1"/>
</dbReference>
<accession>A0ABN8L9F8</accession>
<dbReference type="EC" id="3.4.21.-" evidence="7"/>
<keyword evidence="11" id="KW-1185">Reference proteome</keyword>
<dbReference type="PROSITE" id="PS00134">
    <property type="entry name" value="TRYPSIN_HIS"/>
    <property type="match status" value="1"/>
</dbReference>
<name>A0ABN8L9F8_CHISP</name>
<keyword evidence="2 7" id="KW-0732">Signal</keyword>
<dbReference type="SUPFAM" id="SSF50494">
    <property type="entry name" value="Trypsin-like serine proteases"/>
    <property type="match status" value="1"/>
</dbReference>
<evidence type="ECO:0000256" key="1">
    <source>
        <dbReference type="ARBA" id="ARBA00022670"/>
    </source>
</evidence>
<keyword evidence="7" id="KW-0964">Secreted</keyword>
<dbReference type="PROSITE" id="PS50240">
    <property type="entry name" value="TRYPSIN_DOM"/>
    <property type="match status" value="1"/>
</dbReference>
<comment type="subcellular location">
    <subcellularLocation>
        <location evidence="7">Secreted</location>
    </subcellularLocation>
</comment>
<feature type="domain" description="Clip" evidence="9">
    <location>
        <begin position="19"/>
        <end position="72"/>
    </location>
</feature>
<evidence type="ECO:0000259" key="9">
    <source>
        <dbReference type="PROSITE" id="PS51888"/>
    </source>
</evidence>
<dbReference type="PROSITE" id="PS51888">
    <property type="entry name" value="CLIP"/>
    <property type="match status" value="1"/>
</dbReference>
<feature type="signal peptide" evidence="7">
    <location>
        <begin position="1"/>
        <end position="17"/>
    </location>
</feature>